<protein>
    <submittedName>
        <fullName evidence="4">Uncharacterized protein</fullName>
    </submittedName>
</protein>
<dbReference type="Gramene" id="KOM38129">
    <property type="protein sequence ID" value="KOM38129"/>
    <property type="gene ID" value="LR48_Vigan03g151100"/>
</dbReference>
<dbReference type="SUPFAM" id="SSF50386">
    <property type="entry name" value="STI-like"/>
    <property type="match status" value="1"/>
</dbReference>
<gene>
    <name evidence="4" type="ORF">LR48_Vigan03g151100</name>
</gene>
<dbReference type="Pfam" id="PF00197">
    <property type="entry name" value="Kunitz_legume"/>
    <property type="match status" value="1"/>
</dbReference>
<feature type="signal peptide" evidence="3">
    <location>
        <begin position="1"/>
        <end position="24"/>
    </location>
</feature>
<evidence type="ECO:0000313" key="5">
    <source>
        <dbReference type="Proteomes" id="UP000053144"/>
    </source>
</evidence>
<dbReference type="PRINTS" id="PR00291">
    <property type="entry name" value="KUNITZINHBTR"/>
</dbReference>
<evidence type="ECO:0000313" key="4">
    <source>
        <dbReference type="EMBL" id="KOM38129.1"/>
    </source>
</evidence>
<keyword evidence="2" id="KW-1015">Disulfide bond</keyword>
<feature type="chain" id="PRO_5005595451" evidence="3">
    <location>
        <begin position="25"/>
        <end position="212"/>
    </location>
</feature>
<sequence>MASATLFAIFLLSALTFYPPSTTAQPVTDMNGNIVKNGGVYYILPLFFGAGGGGIKRARTGDETSPLSVVQSPFETDPGQPWRIRSMFKSLFIPEGRVSISYEYVQLGEAFESNEWIAVEGQSEGTFVKVGYPNSLSGFFTIHRASSANSYKFQFCSSDGKSCGNVGIVKDEAGNRLLAINQETPFEFVLMQLPSAATKRSTNHEKSYTFSV</sequence>
<dbReference type="SMART" id="SM00452">
    <property type="entry name" value="STI"/>
    <property type="match status" value="1"/>
</dbReference>
<evidence type="ECO:0000256" key="3">
    <source>
        <dbReference type="SAM" id="SignalP"/>
    </source>
</evidence>
<dbReference type="PROSITE" id="PS00283">
    <property type="entry name" value="SOYBEAN_KUNITZ"/>
    <property type="match status" value="1"/>
</dbReference>
<accession>A0A0L9U6R4</accession>
<dbReference type="KEGG" id="var:108328696"/>
<dbReference type="Gene3D" id="2.80.10.50">
    <property type="match status" value="1"/>
</dbReference>
<dbReference type="AlphaFoldDB" id="A0A0L9U6R4"/>
<evidence type="ECO:0000256" key="2">
    <source>
        <dbReference type="ARBA" id="ARBA00023157"/>
    </source>
</evidence>
<dbReference type="PANTHER" id="PTHR33107">
    <property type="entry name" value="KUNITZ TRYPSIN INHIBITOR 2"/>
    <property type="match status" value="1"/>
</dbReference>
<dbReference type="GO" id="GO:0004866">
    <property type="term" value="F:endopeptidase inhibitor activity"/>
    <property type="evidence" value="ECO:0007669"/>
    <property type="project" value="InterPro"/>
</dbReference>
<dbReference type="InterPro" id="IPR011065">
    <property type="entry name" value="Kunitz_inhibitor_STI-like_sf"/>
</dbReference>
<comment type="similarity">
    <text evidence="1">Belongs to the protease inhibitor I3 (leguminous Kunitz-type inhibitor) family.</text>
</comment>
<dbReference type="OMA" id="ESNEWIA"/>
<proteinExistence type="inferred from homology"/>
<name>A0A0L9U6R4_PHAAN</name>
<dbReference type="Proteomes" id="UP000053144">
    <property type="component" value="Chromosome 3"/>
</dbReference>
<keyword evidence="3" id="KW-0732">Signal</keyword>
<reference evidence="5" key="1">
    <citation type="journal article" date="2015" name="Proc. Natl. Acad. Sci. U.S.A.">
        <title>Genome sequencing of adzuki bean (Vigna angularis) provides insight into high starch and low fat accumulation and domestication.</title>
        <authorList>
            <person name="Yang K."/>
            <person name="Tian Z."/>
            <person name="Chen C."/>
            <person name="Luo L."/>
            <person name="Zhao B."/>
            <person name="Wang Z."/>
            <person name="Yu L."/>
            <person name="Li Y."/>
            <person name="Sun Y."/>
            <person name="Li W."/>
            <person name="Chen Y."/>
            <person name="Li Y."/>
            <person name="Zhang Y."/>
            <person name="Ai D."/>
            <person name="Zhao J."/>
            <person name="Shang C."/>
            <person name="Ma Y."/>
            <person name="Wu B."/>
            <person name="Wang M."/>
            <person name="Gao L."/>
            <person name="Sun D."/>
            <person name="Zhang P."/>
            <person name="Guo F."/>
            <person name="Wang W."/>
            <person name="Li Y."/>
            <person name="Wang J."/>
            <person name="Varshney R.K."/>
            <person name="Wang J."/>
            <person name="Ling H.Q."/>
            <person name="Wan P."/>
        </authorList>
    </citation>
    <scope>NUCLEOTIDE SEQUENCE</scope>
    <source>
        <strain evidence="5">cv. Jingnong 6</strain>
    </source>
</reference>
<dbReference type="OrthoDB" id="1410209at2759"/>
<organism evidence="4 5">
    <name type="scientific">Phaseolus angularis</name>
    <name type="common">Azuki bean</name>
    <name type="synonym">Vigna angularis</name>
    <dbReference type="NCBI Taxonomy" id="3914"/>
    <lineage>
        <taxon>Eukaryota</taxon>
        <taxon>Viridiplantae</taxon>
        <taxon>Streptophyta</taxon>
        <taxon>Embryophyta</taxon>
        <taxon>Tracheophyta</taxon>
        <taxon>Spermatophyta</taxon>
        <taxon>Magnoliopsida</taxon>
        <taxon>eudicotyledons</taxon>
        <taxon>Gunneridae</taxon>
        <taxon>Pentapetalae</taxon>
        <taxon>rosids</taxon>
        <taxon>fabids</taxon>
        <taxon>Fabales</taxon>
        <taxon>Fabaceae</taxon>
        <taxon>Papilionoideae</taxon>
        <taxon>50 kb inversion clade</taxon>
        <taxon>NPAAA clade</taxon>
        <taxon>indigoferoid/millettioid clade</taxon>
        <taxon>Phaseoleae</taxon>
        <taxon>Vigna</taxon>
    </lineage>
</organism>
<evidence type="ECO:0000256" key="1">
    <source>
        <dbReference type="ARBA" id="ARBA00005440"/>
    </source>
</evidence>
<dbReference type="EMBL" id="CM003373">
    <property type="protein sequence ID" value="KOM38129.1"/>
    <property type="molecule type" value="Genomic_DNA"/>
</dbReference>
<dbReference type="InterPro" id="IPR002160">
    <property type="entry name" value="Prot_inh_Kunz-lg"/>
</dbReference>
<dbReference type="PANTHER" id="PTHR33107:SF81">
    <property type="entry name" value="TRYPSIN INHIBITOR A"/>
    <property type="match status" value="1"/>
</dbReference>